<evidence type="ECO:0000313" key="3">
    <source>
        <dbReference type="Proteomes" id="UP000619486"/>
    </source>
</evidence>
<dbReference type="AlphaFoldDB" id="A0A918HHM0"/>
<dbReference type="EMBL" id="BMQQ01000038">
    <property type="protein sequence ID" value="GGT61187.1"/>
    <property type="molecule type" value="Genomic_DNA"/>
</dbReference>
<name>A0A918HHM0_9ACTN</name>
<feature type="region of interest" description="Disordered" evidence="1">
    <location>
        <begin position="43"/>
        <end position="64"/>
    </location>
</feature>
<evidence type="ECO:0000256" key="1">
    <source>
        <dbReference type="SAM" id="MobiDB-lite"/>
    </source>
</evidence>
<dbReference type="Proteomes" id="UP000619486">
    <property type="component" value="Unassembled WGS sequence"/>
</dbReference>
<comment type="caution">
    <text evidence="2">The sequence shown here is derived from an EMBL/GenBank/DDBJ whole genome shotgun (WGS) entry which is preliminary data.</text>
</comment>
<gene>
    <name evidence="2" type="ORF">GCM10014713_63270</name>
</gene>
<proteinExistence type="predicted"/>
<sequence>MPAGVDLTGLGDDGLTVVEGDGDGGCGGINGEQEHANSLRLRGPRHAAPPLSAPAATVTTGTNV</sequence>
<keyword evidence="3" id="KW-1185">Reference proteome</keyword>
<reference evidence="2" key="1">
    <citation type="journal article" date="2014" name="Int. J. Syst. Evol. Microbiol.">
        <title>Complete genome sequence of Corynebacterium casei LMG S-19264T (=DSM 44701T), isolated from a smear-ripened cheese.</title>
        <authorList>
            <consortium name="US DOE Joint Genome Institute (JGI-PGF)"/>
            <person name="Walter F."/>
            <person name="Albersmeier A."/>
            <person name="Kalinowski J."/>
            <person name="Ruckert C."/>
        </authorList>
    </citation>
    <scope>NUCLEOTIDE SEQUENCE</scope>
    <source>
        <strain evidence="2">JCM 3172</strain>
    </source>
</reference>
<accession>A0A918HHM0</accession>
<evidence type="ECO:0000313" key="2">
    <source>
        <dbReference type="EMBL" id="GGT61187.1"/>
    </source>
</evidence>
<protein>
    <submittedName>
        <fullName evidence="2">Uncharacterized protein</fullName>
    </submittedName>
</protein>
<organism evidence="2 3">
    <name type="scientific">Streptomyces purpureus</name>
    <dbReference type="NCBI Taxonomy" id="1951"/>
    <lineage>
        <taxon>Bacteria</taxon>
        <taxon>Bacillati</taxon>
        <taxon>Actinomycetota</taxon>
        <taxon>Actinomycetes</taxon>
        <taxon>Kitasatosporales</taxon>
        <taxon>Streptomycetaceae</taxon>
        <taxon>Streptomyces</taxon>
    </lineage>
</organism>
<reference evidence="2" key="2">
    <citation type="submission" date="2020-09" db="EMBL/GenBank/DDBJ databases">
        <authorList>
            <person name="Sun Q."/>
            <person name="Ohkuma M."/>
        </authorList>
    </citation>
    <scope>NUCLEOTIDE SEQUENCE</scope>
    <source>
        <strain evidence="2">JCM 3172</strain>
    </source>
</reference>